<proteinExistence type="predicted"/>
<sequence length="163" mass="18790">MDKNVQVALQKNREVVKQVLDIYKEDKDLNVSSSGFTIDSSSYIEQMNEETKQNERVFEGYKVRNSILIKSSNSQKAGQVIDNAINNEFNSVDYIKFSPDEKQIQKAREKLLREAVQDATKKIDLILKNLKEEVIGVKKVYNINEKIFDTNDNRIRPAFLSQG</sequence>
<dbReference type="RefSeq" id="XP_004032192.1">
    <property type="nucleotide sequence ID" value="XM_004032144.1"/>
</dbReference>
<evidence type="ECO:0000313" key="2">
    <source>
        <dbReference type="Proteomes" id="UP000008983"/>
    </source>
</evidence>
<dbReference type="PANTHER" id="PTHR34387:SF2">
    <property type="entry name" value="SLR1258 PROTEIN"/>
    <property type="match status" value="1"/>
</dbReference>
<accession>G0QW00</accession>
<name>G0QW00_ICHMU</name>
<dbReference type="Pfam" id="PF04402">
    <property type="entry name" value="SIMPL"/>
    <property type="match status" value="1"/>
</dbReference>
<organism evidence="1 2">
    <name type="scientific">Ichthyophthirius multifiliis</name>
    <name type="common">White spot disease agent</name>
    <name type="synonym">Ich</name>
    <dbReference type="NCBI Taxonomy" id="5932"/>
    <lineage>
        <taxon>Eukaryota</taxon>
        <taxon>Sar</taxon>
        <taxon>Alveolata</taxon>
        <taxon>Ciliophora</taxon>
        <taxon>Intramacronucleata</taxon>
        <taxon>Oligohymenophorea</taxon>
        <taxon>Hymenostomatida</taxon>
        <taxon>Ophryoglenina</taxon>
        <taxon>Ichthyophthirius</taxon>
    </lineage>
</organism>
<evidence type="ECO:0000313" key="1">
    <source>
        <dbReference type="EMBL" id="EGR30605.1"/>
    </source>
</evidence>
<dbReference type="InParanoid" id="G0QW00"/>
<dbReference type="Gene3D" id="3.30.70.2970">
    <property type="entry name" value="Protein of unknown function (DUF541), domain 2"/>
    <property type="match status" value="1"/>
</dbReference>
<dbReference type="EMBL" id="GL983972">
    <property type="protein sequence ID" value="EGR30605.1"/>
    <property type="molecule type" value="Genomic_DNA"/>
</dbReference>
<protein>
    <submittedName>
        <fullName evidence="1">Outer membrane protein, putative</fullName>
    </submittedName>
</protein>
<dbReference type="AlphaFoldDB" id="G0QW00"/>
<dbReference type="GO" id="GO:0006974">
    <property type="term" value="P:DNA damage response"/>
    <property type="evidence" value="ECO:0007669"/>
    <property type="project" value="TreeGrafter"/>
</dbReference>
<dbReference type="PANTHER" id="PTHR34387">
    <property type="entry name" value="SLR1258 PROTEIN"/>
    <property type="match status" value="1"/>
</dbReference>
<feature type="non-terminal residue" evidence="1">
    <location>
        <position position="163"/>
    </location>
</feature>
<keyword evidence="2" id="KW-1185">Reference proteome</keyword>
<dbReference type="InterPro" id="IPR052022">
    <property type="entry name" value="26kDa_periplasmic_antigen"/>
</dbReference>
<dbReference type="Proteomes" id="UP000008983">
    <property type="component" value="Unassembled WGS sequence"/>
</dbReference>
<dbReference type="GeneID" id="14906719"/>
<dbReference type="InterPro" id="IPR007497">
    <property type="entry name" value="SIMPL/DUF541"/>
</dbReference>
<dbReference type="eggNOG" id="ENOG502SGNB">
    <property type="taxonomic scope" value="Eukaryota"/>
</dbReference>
<gene>
    <name evidence="1" type="ORF">IMG5_128150</name>
</gene>
<dbReference type="OrthoDB" id="293665at2759"/>
<reference evidence="1 2" key="1">
    <citation type="submission" date="2011-07" db="EMBL/GenBank/DDBJ databases">
        <authorList>
            <person name="Coyne R."/>
            <person name="Brami D."/>
            <person name="Johnson J."/>
            <person name="Hostetler J."/>
            <person name="Hannick L."/>
            <person name="Clark T."/>
            <person name="Cassidy-Hanley D."/>
            <person name="Inman J."/>
        </authorList>
    </citation>
    <scope>NUCLEOTIDE SEQUENCE [LARGE SCALE GENOMIC DNA]</scope>
    <source>
        <strain evidence="1 2">G5</strain>
    </source>
</reference>